<keyword evidence="4" id="KW-0378">Hydrolase</keyword>
<organism evidence="6 7">
    <name type="scientific">Penicillium hetheringtonii</name>
    <dbReference type="NCBI Taxonomy" id="911720"/>
    <lineage>
        <taxon>Eukaryota</taxon>
        <taxon>Fungi</taxon>
        <taxon>Dikarya</taxon>
        <taxon>Ascomycota</taxon>
        <taxon>Pezizomycotina</taxon>
        <taxon>Eurotiomycetes</taxon>
        <taxon>Eurotiomycetidae</taxon>
        <taxon>Eurotiales</taxon>
        <taxon>Aspergillaceae</taxon>
        <taxon>Penicillium</taxon>
    </lineage>
</organism>
<keyword evidence="7" id="KW-1185">Reference proteome</keyword>
<dbReference type="Proteomes" id="UP001216150">
    <property type="component" value="Unassembled WGS sequence"/>
</dbReference>
<dbReference type="GO" id="GO:0004040">
    <property type="term" value="F:amidase activity"/>
    <property type="evidence" value="ECO:0007669"/>
    <property type="project" value="UniProtKB-EC"/>
</dbReference>
<dbReference type="InterPro" id="IPR023631">
    <property type="entry name" value="Amidase_dom"/>
</dbReference>
<dbReference type="PANTHER" id="PTHR46072">
    <property type="entry name" value="AMIDASE-RELATED-RELATED"/>
    <property type="match status" value="1"/>
</dbReference>
<gene>
    <name evidence="6" type="ORF">N7450_009962</name>
</gene>
<dbReference type="Gene3D" id="3.90.1300.10">
    <property type="entry name" value="Amidase signature (AS) domain"/>
    <property type="match status" value="1"/>
</dbReference>
<evidence type="ECO:0000313" key="6">
    <source>
        <dbReference type="EMBL" id="KAJ5572978.1"/>
    </source>
</evidence>
<proteinExistence type="inferred from homology"/>
<evidence type="ECO:0000256" key="2">
    <source>
        <dbReference type="ARBA" id="ARBA00009199"/>
    </source>
</evidence>
<accession>A0AAD6GNX0</accession>
<protein>
    <recommendedName>
        <fullName evidence="3">amidase</fullName>
        <ecNumber evidence="3">3.5.1.4</ecNumber>
    </recommendedName>
</protein>
<dbReference type="EMBL" id="JAQJAC010000009">
    <property type="protein sequence ID" value="KAJ5572978.1"/>
    <property type="molecule type" value="Genomic_DNA"/>
</dbReference>
<comment type="catalytic activity">
    <reaction evidence="1">
        <text>a monocarboxylic acid amide + H2O = a monocarboxylate + NH4(+)</text>
        <dbReference type="Rhea" id="RHEA:12020"/>
        <dbReference type="ChEBI" id="CHEBI:15377"/>
        <dbReference type="ChEBI" id="CHEBI:28938"/>
        <dbReference type="ChEBI" id="CHEBI:35757"/>
        <dbReference type="ChEBI" id="CHEBI:83628"/>
        <dbReference type="EC" id="3.5.1.4"/>
    </reaction>
</comment>
<dbReference type="EC" id="3.5.1.4" evidence="3"/>
<name>A0AAD6GNX0_9EURO</name>
<dbReference type="InterPro" id="IPR036928">
    <property type="entry name" value="AS_sf"/>
</dbReference>
<dbReference type="PANTHER" id="PTHR46072:SF1">
    <property type="entry name" value="AMIDASE"/>
    <property type="match status" value="1"/>
</dbReference>
<evidence type="ECO:0000256" key="1">
    <source>
        <dbReference type="ARBA" id="ARBA00001311"/>
    </source>
</evidence>
<evidence type="ECO:0000256" key="3">
    <source>
        <dbReference type="ARBA" id="ARBA00012922"/>
    </source>
</evidence>
<dbReference type="InterPro" id="IPR020556">
    <property type="entry name" value="Amidase_CS"/>
</dbReference>
<comment type="similarity">
    <text evidence="2">Belongs to the amidase family.</text>
</comment>
<reference evidence="6 7" key="1">
    <citation type="journal article" date="2023" name="IMA Fungus">
        <title>Comparative genomic study of the Penicillium genus elucidates a diverse pangenome and 15 lateral gene transfer events.</title>
        <authorList>
            <person name="Petersen C."/>
            <person name="Sorensen T."/>
            <person name="Nielsen M.R."/>
            <person name="Sondergaard T.E."/>
            <person name="Sorensen J.L."/>
            <person name="Fitzpatrick D.A."/>
            <person name="Frisvad J.C."/>
            <person name="Nielsen K.L."/>
        </authorList>
    </citation>
    <scope>NUCLEOTIDE SEQUENCE [LARGE SCALE GENOMIC DNA]</scope>
    <source>
        <strain evidence="6 7">IBT 29057</strain>
    </source>
</reference>
<comment type="caution">
    <text evidence="6">The sequence shown here is derived from an EMBL/GenBank/DDBJ whole genome shotgun (WGS) entry which is preliminary data.</text>
</comment>
<dbReference type="AlphaFoldDB" id="A0AAD6GNX0"/>
<sequence>MTTTSTPSYLDRAAQKRADQLALIPTEWRLSSVPSIDSHPNALAYIRRILSKRELALTEETDITVLLRKLSSGELTSLELTTAFAKRASLAHQLTTCCTEIFFEEAFATAKQMDEYLAKTGSTLGPLHGLPVSIKDLFSVKGVDTSIGWVGLTNNPSETDKSVAQTLRRLGAILYVKTNLPQSMMMSDSYNHVFGQCVHPLNRRLISGGSSGGEASLLGARGSPLGIGTDLGGSIRIPASLTGIFGLSPSPGRHPYERGNPGQDIVRSVAGPMACDLASIERYMEALPCASPWELDQHTAPVPWRKSLASLRAKRLRIGFLVDDGVVKVQPPIARAVGDVIDALRAAGHEVVEWNASSHAYAYSLYGRKPFYLMAAKAVARRSK</sequence>
<feature type="domain" description="Amidase" evidence="5">
    <location>
        <begin position="79"/>
        <end position="366"/>
    </location>
</feature>
<dbReference type="SUPFAM" id="SSF75304">
    <property type="entry name" value="Amidase signature (AS) enzymes"/>
    <property type="match status" value="1"/>
</dbReference>
<dbReference type="Pfam" id="PF01425">
    <property type="entry name" value="Amidase"/>
    <property type="match status" value="1"/>
</dbReference>
<evidence type="ECO:0000256" key="4">
    <source>
        <dbReference type="ARBA" id="ARBA00022801"/>
    </source>
</evidence>
<evidence type="ECO:0000313" key="7">
    <source>
        <dbReference type="Proteomes" id="UP001216150"/>
    </source>
</evidence>
<evidence type="ECO:0000259" key="5">
    <source>
        <dbReference type="Pfam" id="PF01425"/>
    </source>
</evidence>
<dbReference type="PROSITE" id="PS00571">
    <property type="entry name" value="AMIDASES"/>
    <property type="match status" value="1"/>
</dbReference>